<gene>
    <name evidence="1" type="ORF">TNCT_555271</name>
</gene>
<name>A0A8X6LKT1_TRICU</name>
<reference evidence="1" key="1">
    <citation type="submission" date="2020-07" db="EMBL/GenBank/DDBJ databases">
        <title>Multicomponent nature underlies the extraordinary mechanical properties of spider dragline silk.</title>
        <authorList>
            <person name="Kono N."/>
            <person name="Nakamura H."/>
            <person name="Mori M."/>
            <person name="Yoshida Y."/>
            <person name="Ohtoshi R."/>
            <person name="Malay A.D."/>
            <person name="Moran D.A.P."/>
            <person name="Tomita M."/>
            <person name="Numata K."/>
            <person name="Arakawa K."/>
        </authorList>
    </citation>
    <scope>NUCLEOTIDE SEQUENCE</scope>
</reference>
<dbReference type="OrthoDB" id="6469059at2759"/>
<evidence type="ECO:0000313" key="2">
    <source>
        <dbReference type="Proteomes" id="UP000887116"/>
    </source>
</evidence>
<evidence type="ECO:0000313" key="1">
    <source>
        <dbReference type="EMBL" id="GFR12037.1"/>
    </source>
</evidence>
<accession>A0A8X6LKT1</accession>
<protein>
    <submittedName>
        <fullName evidence="1">Uncharacterized protein</fullName>
    </submittedName>
</protein>
<dbReference type="Proteomes" id="UP000887116">
    <property type="component" value="Unassembled WGS sequence"/>
</dbReference>
<comment type="caution">
    <text evidence="1">The sequence shown here is derived from an EMBL/GenBank/DDBJ whole genome shotgun (WGS) entry which is preliminary data.</text>
</comment>
<organism evidence="1 2">
    <name type="scientific">Trichonephila clavata</name>
    <name type="common">Joro spider</name>
    <name type="synonym">Nephila clavata</name>
    <dbReference type="NCBI Taxonomy" id="2740835"/>
    <lineage>
        <taxon>Eukaryota</taxon>
        <taxon>Metazoa</taxon>
        <taxon>Ecdysozoa</taxon>
        <taxon>Arthropoda</taxon>
        <taxon>Chelicerata</taxon>
        <taxon>Arachnida</taxon>
        <taxon>Araneae</taxon>
        <taxon>Araneomorphae</taxon>
        <taxon>Entelegynae</taxon>
        <taxon>Araneoidea</taxon>
        <taxon>Nephilidae</taxon>
        <taxon>Trichonephila</taxon>
    </lineage>
</organism>
<keyword evidence="2" id="KW-1185">Reference proteome</keyword>
<proteinExistence type="predicted"/>
<dbReference type="AlphaFoldDB" id="A0A8X6LKT1"/>
<sequence>MSTFRKEVRSSKLLSELLDFSGITGEEFGRKIHPYIFSTHIQYNVAKFVQLGQSCVEVISKHHKPLSLSVIERIFGNTVSKFAYIQGTLDEKNALSKALSYANFLRKHAVLLKTSGDPDWKFHALSLGFIEFKTHFHLFSKESIPILVSIFVNEWKSLF</sequence>
<dbReference type="EMBL" id="BMAO01036616">
    <property type="protein sequence ID" value="GFR12037.1"/>
    <property type="molecule type" value="Genomic_DNA"/>
</dbReference>